<gene>
    <name evidence="1" type="ORF">RIL183_23151</name>
</gene>
<dbReference type="Proteomes" id="UP000049828">
    <property type="component" value="Unassembled WGS sequence"/>
</dbReference>
<organism evidence="1 2">
    <name type="scientific">Roseburia inulinivorans</name>
    <dbReference type="NCBI Taxonomy" id="360807"/>
    <lineage>
        <taxon>Bacteria</taxon>
        <taxon>Bacillati</taxon>
        <taxon>Bacillota</taxon>
        <taxon>Clostridia</taxon>
        <taxon>Lachnospirales</taxon>
        <taxon>Lachnospiraceae</taxon>
        <taxon>Roseburia</taxon>
    </lineage>
</organism>
<evidence type="ECO:0000313" key="1">
    <source>
        <dbReference type="EMBL" id="CRL38734.1"/>
    </source>
</evidence>
<keyword evidence="2" id="KW-1185">Reference proteome</keyword>
<name>A0A0M6WN39_9FIRM</name>
<reference evidence="2" key="1">
    <citation type="submission" date="2015-05" db="EMBL/GenBank/DDBJ databases">
        <authorList>
            <consortium name="Pathogen Informatics"/>
        </authorList>
    </citation>
    <scope>NUCLEOTIDE SEQUENCE [LARGE SCALE GENOMIC DNA]</scope>
    <source>
        <strain evidence="2">L1-83</strain>
    </source>
</reference>
<dbReference type="RefSeq" id="WP_156337730.1">
    <property type="nucleotide sequence ID" value="NZ_CVRS01000073.1"/>
</dbReference>
<protein>
    <submittedName>
        <fullName evidence="1">Uncharacterized protein</fullName>
    </submittedName>
</protein>
<dbReference type="EMBL" id="CVRS01000073">
    <property type="protein sequence ID" value="CRL38734.1"/>
    <property type="molecule type" value="Genomic_DNA"/>
</dbReference>
<evidence type="ECO:0000313" key="2">
    <source>
        <dbReference type="Proteomes" id="UP000049828"/>
    </source>
</evidence>
<sequence>MQNLMFPWKQKSNLLSGEETELLKAEQDSFEWMFRRGETLCTKNGNEIYVISIE</sequence>
<accession>A0A0M6WN39</accession>
<proteinExistence type="predicted"/>
<dbReference type="AlphaFoldDB" id="A0A0M6WN39"/>